<accession>E4KP25</accession>
<keyword evidence="3" id="KW-1185">Reference proteome</keyword>
<dbReference type="Proteomes" id="UP000005990">
    <property type="component" value="Unassembled WGS sequence"/>
</dbReference>
<name>E4KP25_9LACT</name>
<dbReference type="RefSeq" id="WP_006418548.1">
    <property type="nucleotide sequence ID" value="NZ_AENN01000015.1"/>
</dbReference>
<keyword evidence="1" id="KW-0472">Membrane</keyword>
<evidence type="ECO:0000256" key="1">
    <source>
        <dbReference type="SAM" id="Phobius"/>
    </source>
</evidence>
<keyword evidence="1" id="KW-1133">Transmembrane helix</keyword>
<feature type="transmembrane region" description="Helical" evidence="1">
    <location>
        <begin position="37"/>
        <end position="58"/>
    </location>
</feature>
<protein>
    <submittedName>
        <fullName evidence="2">Uncharacterized protein</fullName>
    </submittedName>
</protein>
<comment type="caution">
    <text evidence="2">The sequence shown here is derived from an EMBL/GenBank/DDBJ whole genome shotgun (WGS) entry which is preliminary data.</text>
</comment>
<evidence type="ECO:0000313" key="2">
    <source>
        <dbReference type="EMBL" id="EFR31345.1"/>
    </source>
</evidence>
<keyword evidence="1" id="KW-0812">Transmembrane</keyword>
<proteinExistence type="predicted"/>
<dbReference type="EMBL" id="AENN01000015">
    <property type="protein sequence ID" value="EFR31345.1"/>
    <property type="molecule type" value="Genomic_DNA"/>
</dbReference>
<sequence>MLKLALFLFALLLGFIGIFVLIKASSLQQLFSLKNKLGLSIYAAIFLILCLVINWATLSDQIQIALGVVFIAILLSLSLMPILYFMLSRKL</sequence>
<organism evidence="2 3">
    <name type="scientific">Eremococcus coleocola ACS-139-V-Col8</name>
    <dbReference type="NCBI Taxonomy" id="908337"/>
    <lineage>
        <taxon>Bacteria</taxon>
        <taxon>Bacillati</taxon>
        <taxon>Bacillota</taxon>
        <taxon>Bacilli</taxon>
        <taxon>Lactobacillales</taxon>
        <taxon>Aerococcaceae</taxon>
        <taxon>Eremococcus</taxon>
    </lineage>
</organism>
<evidence type="ECO:0000313" key="3">
    <source>
        <dbReference type="Proteomes" id="UP000005990"/>
    </source>
</evidence>
<feature type="transmembrane region" description="Helical" evidence="1">
    <location>
        <begin position="64"/>
        <end position="87"/>
    </location>
</feature>
<reference evidence="2 3" key="1">
    <citation type="submission" date="2010-10" db="EMBL/GenBank/DDBJ databases">
        <authorList>
            <person name="Durkin A.S."/>
            <person name="Madupu R."/>
            <person name="Torralba M."/>
            <person name="Gillis M."/>
            <person name="Methe B."/>
            <person name="Sutton G."/>
            <person name="Nelson K.E."/>
        </authorList>
    </citation>
    <scope>NUCLEOTIDE SEQUENCE [LARGE SCALE GENOMIC DNA]</scope>
    <source>
        <strain evidence="2 3">ACS-139-V-Col8</strain>
    </source>
</reference>
<dbReference type="AlphaFoldDB" id="E4KP25"/>
<feature type="transmembrane region" description="Helical" evidence="1">
    <location>
        <begin position="6"/>
        <end position="25"/>
    </location>
</feature>
<gene>
    <name evidence="2" type="ORF">HMPREF9257_1309</name>
</gene>